<feature type="region of interest" description="Disordered" evidence="1">
    <location>
        <begin position="8"/>
        <end position="76"/>
    </location>
</feature>
<evidence type="ECO:0000313" key="2">
    <source>
        <dbReference type="EMBL" id="PJE78060.1"/>
    </source>
</evidence>
<dbReference type="AlphaFoldDB" id="A0A2H9T499"/>
<comment type="caution">
    <text evidence="2">The sequence shown here is derived from an EMBL/GenBank/DDBJ whole genome shotgun (WGS) entry which is preliminary data.</text>
</comment>
<accession>A0A2H9T499</accession>
<feature type="compositionally biased region" description="Basic and acidic residues" evidence="1">
    <location>
        <begin position="51"/>
        <end position="66"/>
    </location>
</feature>
<gene>
    <name evidence="2" type="ORF">CI610_03011</name>
</gene>
<organism evidence="2">
    <name type="scientific">invertebrate metagenome</name>
    <dbReference type="NCBI Taxonomy" id="1711999"/>
    <lineage>
        <taxon>unclassified sequences</taxon>
        <taxon>metagenomes</taxon>
        <taxon>organismal metagenomes</taxon>
    </lineage>
</organism>
<reference evidence="2" key="1">
    <citation type="journal article" date="2017" name="Appl. Environ. Microbiol.">
        <title>Molecular characterization of an Endozoicomonas-like organism causing infection in king scallop Pecten maximus L.</title>
        <authorList>
            <person name="Cano I."/>
            <person name="van Aerle R."/>
            <person name="Ross S."/>
            <person name="Verner-Jeffreys D.W."/>
            <person name="Paley R.K."/>
            <person name="Rimmer G."/>
            <person name="Ryder D."/>
            <person name="Hooper P."/>
            <person name="Stone D."/>
            <person name="Feist S.W."/>
        </authorList>
    </citation>
    <scope>NUCLEOTIDE SEQUENCE</scope>
</reference>
<proteinExistence type="predicted"/>
<evidence type="ECO:0000256" key="1">
    <source>
        <dbReference type="SAM" id="MobiDB-lite"/>
    </source>
</evidence>
<dbReference type="EMBL" id="NSIT01000277">
    <property type="protein sequence ID" value="PJE78060.1"/>
    <property type="molecule type" value="Genomic_DNA"/>
</dbReference>
<name>A0A2H9T499_9ZZZZ</name>
<protein>
    <submittedName>
        <fullName evidence="2">Uncharacterized protein</fullName>
    </submittedName>
</protein>
<sequence length="115" mass="13479">MGYLQTLKRLTFPPNADETQNELGKPNANATKRKCKTLDEKRKTRFRKRKTLDDKRKRKTQNEKPKLTVMNETGKANLHRSYRSGVRSLSDPALTNNIGAWILRISLSFQFFFYN</sequence>